<dbReference type="AlphaFoldDB" id="A0A846XT35"/>
<comment type="caution">
    <text evidence="1">The sequence shown here is derived from an EMBL/GenBank/DDBJ whole genome shotgun (WGS) entry which is preliminary data.</text>
</comment>
<gene>
    <name evidence="1" type="ORF">HGA08_03230</name>
</gene>
<sequence>MHNRTVIHPAGRRVAHTLGGGILGIAAVLCVAAPPAAHAEVTRLGAMPDMNFGIATNYGSDCDYTLQADVTDPGAPVTFYDNGTPIGVARPGGAYALLKWTPAYSGQHTLSAVQGGQPTAATLVLPVGVGIRIGYACVVSGG</sequence>
<dbReference type="EMBL" id="JAAXOP010000002">
    <property type="protein sequence ID" value="NKY49222.1"/>
    <property type="molecule type" value="Genomic_DNA"/>
</dbReference>
<protein>
    <recommendedName>
        <fullName evidence="3">Ig-like domain repeat protein</fullName>
    </recommendedName>
</protein>
<dbReference type="InterPro" id="IPR013783">
    <property type="entry name" value="Ig-like_fold"/>
</dbReference>
<accession>A0A846XT35</accession>
<evidence type="ECO:0000313" key="1">
    <source>
        <dbReference type="EMBL" id="NKY49222.1"/>
    </source>
</evidence>
<proteinExistence type="predicted"/>
<evidence type="ECO:0008006" key="3">
    <source>
        <dbReference type="Google" id="ProtNLM"/>
    </source>
</evidence>
<keyword evidence="2" id="KW-1185">Reference proteome</keyword>
<dbReference type="GO" id="GO:0005975">
    <property type="term" value="P:carbohydrate metabolic process"/>
    <property type="evidence" value="ECO:0007669"/>
    <property type="project" value="UniProtKB-ARBA"/>
</dbReference>
<organism evidence="1 2">
    <name type="scientific">Nocardia vermiculata</name>
    <dbReference type="NCBI Taxonomy" id="257274"/>
    <lineage>
        <taxon>Bacteria</taxon>
        <taxon>Bacillati</taxon>
        <taxon>Actinomycetota</taxon>
        <taxon>Actinomycetes</taxon>
        <taxon>Mycobacteriales</taxon>
        <taxon>Nocardiaceae</taxon>
        <taxon>Nocardia</taxon>
    </lineage>
</organism>
<name>A0A846XT35_9NOCA</name>
<evidence type="ECO:0000313" key="2">
    <source>
        <dbReference type="Proteomes" id="UP000565711"/>
    </source>
</evidence>
<dbReference type="Proteomes" id="UP000565711">
    <property type="component" value="Unassembled WGS sequence"/>
</dbReference>
<reference evidence="1 2" key="1">
    <citation type="submission" date="2020-04" db="EMBL/GenBank/DDBJ databases">
        <title>MicrobeNet Type strains.</title>
        <authorList>
            <person name="Nicholson A.C."/>
        </authorList>
    </citation>
    <scope>NUCLEOTIDE SEQUENCE [LARGE SCALE GENOMIC DNA]</scope>
    <source>
        <strain evidence="1 2">JCM 12354</strain>
    </source>
</reference>
<dbReference type="RefSeq" id="WP_157102713.1">
    <property type="nucleotide sequence ID" value="NZ_JAAXOP010000002.1"/>
</dbReference>
<dbReference type="Gene3D" id="2.60.40.10">
    <property type="entry name" value="Immunoglobulins"/>
    <property type="match status" value="1"/>
</dbReference>